<evidence type="ECO:0000256" key="1">
    <source>
        <dbReference type="ARBA" id="ARBA00005466"/>
    </source>
</evidence>
<comment type="caution">
    <text evidence="6">The sequence shown here is derived from an EMBL/GenBank/DDBJ whole genome shotgun (WGS) entry which is preliminary data.</text>
</comment>
<dbReference type="Pfam" id="PF01565">
    <property type="entry name" value="FAD_binding_4"/>
    <property type="match status" value="1"/>
</dbReference>
<dbReference type="InterPro" id="IPR016166">
    <property type="entry name" value="FAD-bd_PCMH"/>
</dbReference>
<keyword evidence="7" id="KW-1185">Reference proteome</keyword>
<evidence type="ECO:0000256" key="4">
    <source>
        <dbReference type="ARBA" id="ARBA00023002"/>
    </source>
</evidence>
<proteinExistence type="inferred from homology"/>
<dbReference type="InterPro" id="IPR036318">
    <property type="entry name" value="FAD-bd_PCMH-like_sf"/>
</dbReference>
<dbReference type="EMBL" id="JAWCUI010000131">
    <property type="protein sequence ID" value="KAL1887284.1"/>
    <property type="molecule type" value="Genomic_DNA"/>
</dbReference>
<dbReference type="InterPro" id="IPR016169">
    <property type="entry name" value="FAD-bd_PCMH_sub2"/>
</dbReference>
<dbReference type="Gene3D" id="3.30.465.10">
    <property type="match status" value="1"/>
</dbReference>
<accession>A0ABR3YIN9</accession>
<keyword evidence="2" id="KW-0285">Flavoprotein</keyword>
<gene>
    <name evidence="6" type="ORF">Sste5346_010315</name>
</gene>
<evidence type="ECO:0000313" key="7">
    <source>
        <dbReference type="Proteomes" id="UP001583186"/>
    </source>
</evidence>
<protein>
    <recommendedName>
        <fullName evidence="5">FAD-binding PCMH-type domain-containing protein</fullName>
    </recommendedName>
</protein>
<sequence length="379" mass="41060">MGRSIEQDALTIDLRKLDSVRAASDRQTAVIGGGANNLQVARVLEQEGLATPLGLVATVGFVGWATLGGYGSFMNQWGLGVDNIVEAEVVTWEGKVITANEELLAGIRGAGGAFGIIVSLTVKVYALEKVLAGGILFAPQQFKPFLRMLESEASSFPPALQVGTAVFNFPGKVRVFRAELLWSSPDLDAGYTAIQRLKSLSPPSIGDDVSETALSTLIEKITAMIPPAYGGNETVSFATFDDESLDVLDQYVTAMPNDPATVIALHHLSPVSPSARPLQESMGSSWPLRCGHTMIEIIGSVRDKTKQFESRQWSVECRDALWRTTKSLEETYISMTYPGDRTLAQIYGSKWENLKSLSAKYDPHGIFELSVPRIRSGMA</sequence>
<keyword evidence="4" id="KW-0560">Oxidoreductase</keyword>
<dbReference type="PANTHER" id="PTHR42973:SF7">
    <property type="entry name" value="FAD-BINDING PCMH-TYPE DOMAIN-CONTAINING PROTEIN"/>
    <property type="match status" value="1"/>
</dbReference>
<comment type="similarity">
    <text evidence="1">Belongs to the oxygen-dependent FAD-linked oxidoreductase family.</text>
</comment>
<name>A0ABR3YIN9_9PEZI</name>
<evidence type="ECO:0000313" key="6">
    <source>
        <dbReference type="EMBL" id="KAL1887284.1"/>
    </source>
</evidence>
<dbReference type="SUPFAM" id="SSF56176">
    <property type="entry name" value="FAD-binding/transporter-associated domain-like"/>
    <property type="match status" value="1"/>
</dbReference>
<reference evidence="6 7" key="1">
    <citation type="journal article" date="2024" name="IMA Fungus">
        <title>IMA Genome - F19 : A genome assembly and annotation guide to empower mycologists, including annotated draft genome sequences of Ceratocystis pirilliformis, Diaporthe australafricana, Fusarium ophioides, Paecilomyces lecythidis, and Sporothrix stenoceras.</title>
        <authorList>
            <person name="Aylward J."/>
            <person name="Wilson A.M."/>
            <person name="Visagie C.M."/>
            <person name="Spraker J."/>
            <person name="Barnes I."/>
            <person name="Buitendag C."/>
            <person name="Ceriani C."/>
            <person name="Del Mar Angel L."/>
            <person name="du Plessis D."/>
            <person name="Fuchs T."/>
            <person name="Gasser K."/>
            <person name="Kramer D."/>
            <person name="Li W."/>
            <person name="Munsamy K."/>
            <person name="Piso A."/>
            <person name="Price J.L."/>
            <person name="Sonnekus B."/>
            <person name="Thomas C."/>
            <person name="van der Nest A."/>
            <person name="van Dijk A."/>
            <person name="van Heerden A."/>
            <person name="van Vuuren N."/>
            <person name="Yilmaz N."/>
            <person name="Duong T.A."/>
            <person name="van der Merwe N.A."/>
            <person name="Wingfield M.J."/>
            <person name="Wingfield B.D."/>
        </authorList>
    </citation>
    <scope>NUCLEOTIDE SEQUENCE [LARGE SCALE GENOMIC DNA]</scope>
    <source>
        <strain evidence="6 7">CMW 5346</strain>
    </source>
</reference>
<dbReference type="InterPro" id="IPR050416">
    <property type="entry name" value="FAD-linked_Oxidoreductase"/>
</dbReference>
<keyword evidence="3" id="KW-0274">FAD</keyword>
<organism evidence="6 7">
    <name type="scientific">Sporothrix stenoceras</name>
    <dbReference type="NCBI Taxonomy" id="5173"/>
    <lineage>
        <taxon>Eukaryota</taxon>
        <taxon>Fungi</taxon>
        <taxon>Dikarya</taxon>
        <taxon>Ascomycota</taxon>
        <taxon>Pezizomycotina</taxon>
        <taxon>Sordariomycetes</taxon>
        <taxon>Sordariomycetidae</taxon>
        <taxon>Ophiostomatales</taxon>
        <taxon>Ophiostomataceae</taxon>
        <taxon>Sporothrix</taxon>
    </lineage>
</organism>
<dbReference type="Proteomes" id="UP001583186">
    <property type="component" value="Unassembled WGS sequence"/>
</dbReference>
<evidence type="ECO:0000256" key="3">
    <source>
        <dbReference type="ARBA" id="ARBA00022827"/>
    </source>
</evidence>
<dbReference type="Gene3D" id="3.40.462.20">
    <property type="match status" value="1"/>
</dbReference>
<evidence type="ECO:0000256" key="2">
    <source>
        <dbReference type="ARBA" id="ARBA00022630"/>
    </source>
</evidence>
<dbReference type="PANTHER" id="PTHR42973">
    <property type="entry name" value="BINDING OXIDOREDUCTASE, PUTATIVE (AFU_ORTHOLOGUE AFUA_1G17690)-RELATED"/>
    <property type="match status" value="1"/>
</dbReference>
<dbReference type="PROSITE" id="PS51387">
    <property type="entry name" value="FAD_PCMH"/>
    <property type="match status" value="1"/>
</dbReference>
<feature type="domain" description="FAD-binding PCMH-type" evidence="5">
    <location>
        <begin position="1"/>
        <end position="127"/>
    </location>
</feature>
<dbReference type="InterPro" id="IPR006094">
    <property type="entry name" value="Oxid_FAD_bind_N"/>
</dbReference>
<evidence type="ECO:0000259" key="5">
    <source>
        <dbReference type="PROSITE" id="PS51387"/>
    </source>
</evidence>